<evidence type="ECO:0000256" key="12">
    <source>
        <dbReference type="PROSITE-ProRule" id="PRU00261"/>
    </source>
</evidence>
<keyword evidence="5" id="KW-0964">Secreted</keyword>
<dbReference type="InterPro" id="IPR050314">
    <property type="entry name" value="Glycosyl_Hydrlase_18"/>
</dbReference>
<dbReference type="PROSITE" id="PS00026">
    <property type="entry name" value="CHIT_BIND_I_1"/>
    <property type="match status" value="1"/>
</dbReference>
<sequence>MRSRSWFFCLLLLCLCVAAATDDTTCSATKRCKNGCCNKNDSCGFGPDYCGTTCRSDWGRKSECNPGFGVKWADQDKCPLNVCCSKHGYCGTTKDFCGAKKVKRPSCDKTSGVTRVVGYFEGWAQKRPCEAFWPEQIPIGLYTHINFAFATIDPFTFLVKPDKDADVRIYKRLMALKKKDPNLKVYLVIGGWTFNDPGATANIFSDLAASPSHQRKFIDSLMSFMSTHNFDGLDLDWEYPQAEDRAGRDVDFVNFPKLMAKLKKVMDGGNRGLTITLPASYWYLKHFDIKKLEKSVEFFNIMSYDLHGAWDQHVEWTDPYLNAHTNLTEIDLALDLLWRNDIDYDKVVLGLGFYGRSFTAASSSCMKLGCLFKDSGVAGKCSREKGILLDSEIDALLKEHSVKPALYKEKAVKIATWDDQWISYDDEETLKLKAEFAQSRCLGGVMVWAISHDTKDAKYNKALAKAVGRRITSGSIDDKENASEIKGVPNEQCRWSNCKEDCPKGWVNVPRSDGGARSKKGEKMWDETGCGGDGHHSFCCPGTEKLPTCGWYGFNNGKCGKGSCPSGTVEMGSNMMYCNKKQSYQSACCTTDVKSMKVYATCEWGAYPDCDGQDGCPNPAGDSSKNYMWAGSASGSGGGRCDVKKNALGLNVPGNQLRKFCCDVHNANLRFADCQWFKDVGPSPNPLPDGFCRSGCPPDRVRVAIDTEADVCRKPGVGGMARCCKARFNDEFEVENPKLDAYRSAMRAWIDEPTCPITGDTLARRADLFGEVAANASLSAESELTLRDDVKIKDITAQLLLTYILAKIGSENMLEEMWKIWDSYVEENFPYLTMQYLKEYLGISLQWETDGPEYMAQTILCSPHSYNARVAAIQGLNGGGKAKWINCTYTFCGEDGICEDMAGASASAEVTKKGRSIILPHGLSRSAHHHWLHSRQDREDERQMTVQNENGDKATFEYVIWSMYDQNPYNPILQNTAEFLEPDNCAEGRVFTGIYSRGMKRIETEHPLDKNALQFFMSDASTGYLRTGREISPSVGAVPKEFFEGIMVLGIGANWPPLPGNPSQRIDNLWSRLMWCLDSKENELNFVIAVKDINQVKGAANGGITLKKKIQPVLGSLRAVVGLFYYINTKDGPNVNGHLDTVIWSIVEQLLFAQELWNDKYPNNPVKIAQFWRRWVLEYYKWVTTHSKEYAAGLIAAVRSHWGGQTGEEARIILETVTALEEELEGLHFKIDFFKDP</sequence>
<comment type="caution">
    <text evidence="17">The sequence shown here is derived from an EMBL/GenBank/DDBJ whole genome shotgun (WGS) entry which is preliminary data.</text>
</comment>
<feature type="domain" description="Chitin-binding type-1" evidence="15">
    <location>
        <begin position="61"/>
        <end position="109"/>
    </location>
</feature>
<evidence type="ECO:0000256" key="11">
    <source>
        <dbReference type="ARBA" id="ARBA00023326"/>
    </source>
</evidence>
<evidence type="ECO:0000256" key="2">
    <source>
        <dbReference type="ARBA" id="ARBA00004613"/>
    </source>
</evidence>
<dbReference type="InterPro" id="IPR011583">
    <property type="entry name" value="Chitinase_II/V-like_cat"/>
</dbReference>
<dbReference type="AlphaFoldDB" id="A0A0N8H8C4"/>
<dbReference type="Gene3D" id="3.20.20.80">
    <property type="entry name" value="Glycosidases"/>
    <property type="match status" value="1"/>
</dbReference>
<gene>
    <name evidence="17" type="ORF">AK830_g2385</name>
</gene>
<evidence type="ECO:0000256" key="4">
    <source>
        <dbReference type="ARBA" id="ARBA00012729"/>
    </source>
</evidence>
<dbReference type="Gene3D" id="3.10.50.10">
    <property type="match status" value="1"/>
</dbReference>
<organism evidence="17 18">
    <name type="scientific">Neonectria ditissima</name>
    <dbReference type="NCBI Taxonomy" id="78410"/>
    <lineage>
        <taxon>Eukaryota</taxon>
        <taxon>Fungi</taxon>
        <taxon>Dikarya</taxon>
        <taxon>Ascomycota</taxon>
        <taxon>Pezizomycotina</taxon>
        <taxon>Sordariomycetes</taxon>
        <taxon>Hypocreomycetidae</taxon>
        <taxon>Hypocreales</taxon>
        <taxon>Nectriaceae</taxon>
        <taxon>Neonectria</taxon>
    </lineage>
</organism>
<evidence type="ECO:0000259" key="15">
    <source>
        <dbReference type="PROSITE" id="PS50941"/>
    </source>
</evidence>
<dbReference type="SUPFAM" id="SSF51445">
    <property type="entry name" value="(Trans)glycosidases"/>
    <property type="match status" value="1"/>
</dbReference>
<dbReference type="SMART" id="SM00270">
    <property type="entry name" value="ChtBD1"/>
    <property type="match status" value="2"/>
</dbReference>
<dbReference type="Pfam" id="PF00187">
    <property type="entry name" value="Chitin_bind_1"/>
    <property type="match status" value="1"/>
</dbReference>
<dbReference type="SUPFAM" id="SSF54556">
    <property type="entry name" value="Chitinase insertion domain"/>
    <property type="match status" value="1"/>
</dbReference>
<proteinExistence type="inferred from homology"/>
<keyword evidence="14" id="KW-0732">Signal</keyword>
<evidence type="ECO:0000313" key="17">
    <source>
        <dbReference type="EMBL" id="KPM44180.1"/>
    </source>
</evidence>
<dbReference type="EMBL" id="LKCW01000022">
    <property type="protein sequence ID" value="KPM44180.1"/>
    <property type="molecule type" value="Genomic_DNA"/>
</dbReference>
<dbReference type="GO" id="GO:0006032">
    <property type="term" value="P:chitin catabolic process"/>
    <property type="evidence" value="ECO:0007669"/>
    <property type="project" value="UniProtKB-KW"/>
</dbReference>
<dbReference type="OrthoDB" id="73875at2759"/>
<evidence type="ECO:0000259" key="16">
    <source>
        <dbReference type="PROSITE" id="PS51910"/>
    </source>
</evidence>
<accession>A0A0N8H8C4</accession>
<evidence type="ECO:0000256" key="7">
    <source>
        <dbReference type="ARBA" id="ARBA00022801"/>
    </source>
</evidence>
<comment type="caution">
    <text evidence="12">Lacks conserved residue(s) required for the propagation of feature annotation.</text>
</comment>
<feature type="chain" id="PRO_5006026249" description="chitinase" evidence="14">
    <location>
        <begin position="22"/>
        <end position="1237"/>
    </location>
</feature>
<evidence type="ECO:0000256" key="5">
    <source>
        <dbReference type="ARBA" id="ARBA00022525"/>
    </source>
</evidence>
<dbReference type="Proteomes" id="UP000050424">
    <property type="component" value="Unassembled WGS sequence"/>
</dbReference>
<evidence type="ECO:0000256" key="8">
    <source>
        <dbReference type="ARBA" id="ARBA00023024"/>
    </source>
</evidence>
<dbReference type="InterPro" id="IPR018371">
    <property type="entry name" value="Chitin-binding_1_CS"/>
</dbReference>
<evidence type="ECO:0000256" key="13">
    <source>
        <dbReference type="RuleBase" id="RU000489"/>
    </source>
</evidence>
<comment type="similarity">
    <text evidence="3">Belongs to the glycosyl hydrolase 18 family. Chitinase class V subfamily.</text>
</comment>
<dbReference type="STRING" id="78410.A0A0N8H8C4"/>
<name>A0A0N8H8C4_9HYPO</name>
<dbReference type="Pfam" id="PF00704">
    <property type="entry name" value="Glyco_hydro_18"/>
    <property type="match status" value="1"/>
</dbReference>
<keyword evidence="12" id="KW-1015">Disulfide bond</keyword>
<keyword evidence="11" id="KW-0624">Polysaccharide degradation</keyword>
<dbReference type="InterPro" id="IPR036861">
    <property type="entry name" value="Endochitinase-like_sf"/>
</dbReference>
<feature type="disulfide bond" evidence="12">
    <location>
        <begin position="78"/>
        <end position="90"/>
    </location>
</feature>
<dbReference type="InterPro" id="IPR029070">
    <property type="entry name" value="Chitinase_insertion_sf"/>
</dbReference>
<dbReference type="InterPro" id="IPR001223">
    <property type="entry name" value="Glyco_hydro18_cat"/>
</dbReference>
<keyword evidence="18" id="KW-1185">Reference proteome</keyword>
<evidence type="ECO:0000313" key="18">
    <source>
        <dbReference type="Proteomes" id="UP000050424"/>
    </source>
</evidence>
<feature type="disulfide bond" evidence="12">
    <location>
        <begin position="83"/>
        <end position="97"/>
    </location>
</feature>
<feature type="domain" description="GH18" evidence="16">
    <location>
        <begin position="114"/>
        <end position="470"/>
    </location>
</feature>
<dbReference type="PROSITE" id="PS50941">
    <property type="entry name" value="CHIT_BIND_I_2"/>
    <property type="match status" value="1"/>
</dbReference>
<dbReference type="PROSITE" id="PS51910">
    <property type="entry name" value="GH18_2"/>
    <property type="match status" value="1"/>
</dbReference>
<dbReference type="SMART" id="SM00636">
    <property type="entry name" value="Glyco_18"/>
    <property type="match status" value="1"/>
</dbReference>
<dbReference type="EC" id="3.2.1.14" evidence="4"/>
<keyword evidence="10 13" id="KW-0326">Glycosidase</keyword>
<protein>
    <recommendedName>
        <fullName evidence="4">chitinase</fullName>
        <ecNumber evidence="4">3.2.1.14</ecNumber>
    </recommendedName>
</protein>
<evidence type="ECO:0000256" key="1">
    <source>
        <dbReference type="ARBA" id="ARBA00000822"/>
    </source>
</evidence>
<evidence type="ECO:0000256" key="14">
    <source>
        <dbReference type="SAM" id="SignalP"/>
    </source>
</evidence>
<evidence type="ECO:0000256" key="6">
    <source>
        <dbReference type="ARBA" id="ARBA00022669"/>
    </source>
</evidence>
<evidence type="ECO:0000256" key="10">
    <source>
        <dbReference type="ARBA" id="ARBA00023295"/>
    </source>
</evidence>
<dbReference type="InterPro" id="IPR017853">
    <property type="entry name" value="GH"/>
</dbReference>
<keyword evidence="6 12" id="KW-0147">Chitin-binding</keyword>
<dbReference type="GO" id="GO:0008061">
    <property type="term" value="F:chitin binding"/>
    <property type="evidence" value="ECO:0007669"/>
    <property type="project" value="UniProtKB-UniRule"/>
</dbReference>
<dbReference type="GO" id="GO:0005576">
    <property type="term" value="C:extracellular region"/>
    <property type="evidence" value="ECO:0007669"/>
    <property type="project" value="UniProtKB-SubCell"/>
</dbReference>
<dbReference type="Gene3D" id="3.30.60.10">
    <property type="entry name" value="Endochitinase-like"/>
    <property type="match status" value="1"/>
</dbReference>
<comment type="catalytic activity">
    <reaction evidence="1">
        <text>Random endo-hydrolysis of N-acetyl-beta-D-glucosaminide (1-&gt;4)-beta-linkages in chitin and chitodextrins.</text>
        <dbReference type="EC" id="3.2.1.14"/>
    </reaction>
</comment>
<dbReference type="GO" id="GO:0008843">
    <property type="term" value="F:endochitinase activity"/>
    <property type="evidence" value="ECO:0007669"/>
    <property type="project" value="UniProtKB-EC"/>
</dbReference>
<dbReference type="PROSITE" id="PS01095">
    <property type="entry name" value="GH18_1"/>
    <property type="match status" value="1"/>
</dbReference>
<feature type="signal peptide" evidence="14">
    <location>
        <begin position="1"/>
        <end position="21"/>
    </location>
</feature>
<keyword evidence="8" id="KW-0146">Chitin degradation</keyword>
<dbReference type="PANTHER" id="PTHR11177">
    <property type="entry name" value="CHITINASE"/>
    <property type="match status" value="1"/>
</dbReference>
<reference evidence="17 18" key="1">
    <citation type="submission" date="2015-09" db="EMBL/GenBank/DDBJ databases">
        <title>Draft genome of a European isolate of the apple canker pathogen Neonectria ditissima.</title>
        <authorList>
            <person name="Gomez-Cortecero A."/>
            <person name="Harrison R.J."/>
            <person name="Armitage A.D."/>
        </authorList>
    </citation>
    <scope>NUCLEOTIDE SEQUENCE [LARGE SCALE GENOMIC DNA]</scope>
    <source>
        <strain evidence="17 18">R09/05</strain>
    </source>
</reference>
<keyword evidence="9" id="KW-0119">Carbohydrate metabolism</keyword>
<dbReference type="CDD" id="cd00035">
    <property type="entry name" value="ChtBD1"/>
    <property type="match status" value="1"/>
</dbReference>
<dbReference type="InterPro" id="IPR001579">
    <property type="entry name" value="Glyco_hydro_18_chit_AS"/>
</dbReference>
<comment type="subcellular location">
    <subcellularLocation>
        <location evidence="2">Secreted</location>
    </subcellularLocation>
</comment>
<evidence type="ECO:0000256" key="9">
    <source>
        <dbReference type="ARBA" id="ARBA00023277"/>
    </source>
</evidence>
<evidence type="ECO:0000256" key="3">
    <source>
        <dbReference type="ARBA" id="ARBA00008682"/>
    </source>
</evidence>
<dbReference type="GO" id="GO:0000272">
    <property type="term" value="P:polysaccharide catabolic process"/>
    <property type="evidence" value="ECO:0007669"/>
    <property type="project" value="UniProtKB-KW"/>
</dbReference>
<dbReference type="PANTHER" id="PTHR11177:SF333">
    <property type="entry name" value="CHITINASE"/>
    <property type="match status" value="1"/>
</dbReference>
<keyword evidence="7 13" id="KW-0378">Hydrolase</keyword>
<dbReference type="SUPFAM" id="SSF57016">
    <property type="entry name" value="Plant lectins/antimicrobial peptides"/>
    <property type="match status" value="1"/>
</dbReference>
<dbReference type="InterPro" id="IPR001002">
    <property type="entry name" value="Chitin-bd_1"/>
</dbReference>